<dbReference type="EMBL" id="LPUF01000001">
    <property type="protein sequence ID" value="OQK16346.1"/>
    <property type="molecule type" value="Genomic_DNA"/>
</dbReference>
<dbReference type="Proteomes" id="UP000191980">
    <property type="component" value="Unassembled WGS sequence"/>
</dbReference>
<gene>
    <name evidence="1" type="ORF">AU255_00055</name>
</gene>
<name>A0A1V8M4D8_9GAMM</name>
<sequence>MYKLCFFVPESHVEEVKNALFKQGAGKIGDYDCCAWQVLGSGQFRPLSGSRPFIGETEKITRLNEYKVEMVCDDRLIKQVVKTLLQTHPYQQPAYEITKILSTNELD</sequence>
<dbReference type="SUPFAM" id="SSF102705">
    <property type="entry name" value="NIF3 (NGG1p interacting factor 3)-like"/>
    <property type="match status" value="1"/>
</dbReference>
<dbReference type="RefSeq" id="WP_080520972.1">
    <property type="nucleotide sequence ID" value="NZ_LPUF01000001.1"/>
</dbReference>
<reference evidence="1 2" key="1">
    <citation type="submission" date="2015-12" db="EMBL/GenBank/DDBJ databases">
        <authorList>
            <person name="Shamseldin A."/>
            <person name="Moawad H."/>
            <person name="Abd El-Rahim W.M."/>
            <person name="Sadowsky M.J."/>
        </authorList>
    </citation>
    <scope>NUCLEOTIDE SEQUENCE [LARGE SCALE GENOMIC DNA]</scope>
    <source>
        <strain evidence="1 2">WF1</strain>
    </source>
</reference>
<evidence type="ECO:0000313" key="2">
    <source>
        <dbReference type="Proteomes" id="UP000191980"/>
    </source>
</evidence>
<dbReference type="PANTHER" id="PTHR41774">
    <property type="match status" value="1"/>
</dbReference>
<proteinExistence type="predicted"/>
<evidence type="ECO:0000313" key="1">
    <source>
        <dbReference type="EMBL" id="OQK16346.1"/>
    </source>
</evidence>
<dbReference type="OrthoDB" id="9795763at2"/>
<keyword evidence="2" id="KW-1185">Reference proteome</keyword>
<organism evidence="1 2">
    <name type="scientific">Methyloprofundus sedimenti</name>
    <dbReference type="NCBI Taxonomy" id="1420851"/>
    <lineage>
        <taxon>Bacteria</taxon>
        <taxon>Pseudomonadati</taxon>
        <taxon>Pseudomonadota</taxon>
        <taxon>Gammaproteobacteria</taxon>
        <taxon>Methylococcales</taxon>
        <taxon>Methylococcaceae</taxon>
        <taxon>Methyloprofundus</taxon>
    </lineage>
</organism>
<dbReference type="InterPro" id="IPR036069">
    <property type="entry name" value="DUF34/NIF3_sf"/>
</dbReference>
<comment type="caution">
    <text evidence="1">The sequence shown here is derived from an EMBL/GenBank/DDBJ whole genome shotgun (WGS) entry which is preliminary data.</text>
</comment>
<dbReference type="InterPro" id="IPR015867">
    <property type="entry name" value="N-reg_PII/ATP_PRibTrfase_C"/>
</dbReference>
<dbReference type="FunFam" id="3.30.70.120:FF:000006">
    <property type="entry name" value="GTP cyclohydrolase 1 type 2 homolog"/>
    <property type="match status" value="1"/>
</dbReference>
<protein>
    <submittedName>
        <fullName evidence="1">NGG1p interacting factor NIF3</fullName>
    </submittedName>
</protein>
<dbReference type="STRING" id="1420851.AU255_00055"/>
<dbReference type="PANTHER" id="PTHR41774:SF1">
    <property type="entry name" value="NGG1P INTERACTING FACTOR NIF3"/>
    <property type="match status" value="1"/>
</dbReference>
<dbReference type="AlphaFoldDB" id="A0A1V8M4D8"/>
<dbReference type="Gene3D" id="3.30.70.120">
    <property type="match status" value="1"/>
</dbReference>
<accession>A0A1V8M4D8</accession>